<keyword evidence="4 7" id="KW-0472">Membrane</keyword>
<keyword evidence="2 7" id="KW-0812">Transmembrane</keyword>
<keyword evidence="10" id="KW-1185">Reference proteome</keyword>
<feature type="transmembrane region" description="Helical" evidence="7">
    <location>
        <begin position="309"/>
        <end position="334"/>
    </location>
</feature>
<accession>A0AAD5RL83</accession>
<feature type="region of interest" description="Disordered" evidence="6">
    <location>
        <begin position="34"/>
        <end position="56"/>
    </location>
</feature>
<feature type="transmembrane region" description="Helical" evidence="7">
    <location>
        <begin position="244"/>
        <end position="264"/>
    </location>
</feature>
<evidence type="ECO:0000256" key="4">
    <source>
        <dbReference type="ARBA" id="ARBA00023136"/>
    </source>
</evidence>
<keyword evidence="3 7" id="KW-1133">Transmembrane helix</keyword>
<evidence type="ECO:0000256" key="7">
    <source>
        <dbReference type="SAM" id="Phobius"/>
    </source>
</evidence>
<comment type="subcellular location">
    <subcellularLocation>
        <location evidence="1">Membrane</location>
        <topology evidence="1">Multi-pass membrane protein</topology>
    </subcellularLocation>
</comment>
<dbReference type="Pfam" id="PF20684">
    <property type="entry name" value="Fung_rhodopsin"/>
    <property type="match status" value="1"/>
</dbReference>
<dbReference type="PANTHER" id="PTHR33048">
    <property type="entry name" value="PTH11-LIKE INTEGRAL MEMBRANE PROTEIN (AFU_ORTHOLOGUE AFUA_5G11245)"/>
    <property type="match status" value="1"/>
</dbReference>
<feature type="transmembrane region" description="Helical" evidence="7">
    <location>
        <begin position="166"/>
        <end position="186"/>
    </location>
</feature>
<dbReference type="InterPro" id="IPR049326">
    <property type="entry name" value="Rhodopsin_dom_fungi"/>
</dbReference>
<sequence>MLGFVPAGKELREPTCGTSRRCVVKHTPRVELSPEIDTHTKTDTSQHQRIDRASARKERREKMTWVYNVEDNPSLEDSSQWRQILAICVVFSFMSVTVVSTRLWLRFKATGLAADDVMAFLAMVFALIYGILCIIQTRYGLGLIPAERPAASLDAYLKVNFAGRPFYQLGISFFKIALLISYLRLFKGTDKSMYVRTVWATIFFVFVSHLACTFCLLFACKPIYKSWTDVEGTCLPNVPSFTGYAAVTIASDIIVAVLPLPVIWNLNISRNKKIGLAAVFVLGLFTTICSILRYLQINRILLDGNSTMLVVWGVIEFNVGNMVSSLPFLAPVFVRKAKQYRTKRSRSDGSGPRRAGGGGGGGGISGYKFGSKKDHYELQSISGDHRSGAFGRDRSGGSSSGMDNESEENIIVKGVPAPDNQHIMKSVTYSVRVDEEGKMRDRDDRGAGRFDL</sequence>
<feature type="transmembrane region" description="Helical" evidence="7">
    <location>
        <begin position="117"/>
        <end position="139"/>
    </location>
</feature>
<dbReference type="Proteomes" id="UP001201980">
    <property type="component" value="Unassembled WGS sequence"/>
</dbReference>
<feature type="compositionally biased region" description="Basic and acidic residues" evidence="6">
    <location>
        <begin position="36"/>
        <end position="56"/>
    </location>
</feature>
<evidence type="ECO:0000313" key="10">
    <source>
        <dbReference type="Proteomes" id="UP001201980"/>
    </source>
</evidence>
<evidence type="ECO:0000256" key="1">
    <source>
        <dbReference type="ARBA" id="ARBA00004141"/>
    </source>
</evidence>
<reference evidence="9" key="1">
    <citation type="submission" date="2022-07" db="EMBL/GenBank/DDBJ databases">
        <title>Draft genome sequence of Zalerion maritima ATCC 34329, a (micro)plastics degrading marine fungus.</title>
        <authorList>
            <person name="Paco A."/>
            <person name="Goncalves M.F.M."/>
            <person name="Rocha-Santos T.A.P."/>
            <person name="Alves A."/>
        </authorList>
    </citation>
    <scope>NUCLEOTIDE SEQUENCE</scope>
    <source>
        <strain evidence="9">ATCC 34329</strain>
    </source>
</reference>
<feature type="region of interest" description="Disordered" evidence="6">
    <location>
        <begin position="341"/>
        <end position="362"/>
    </location>
</feature>
<dbReference type="AlphaFoldDB" id="A0AAD5RL83"/>
<protein>
    <recommendedName>
        <fullName evidence="8">Rhodopsin domain-containing protein</fullName>
    </recommendedName>
</protein>
<feature type="transmembrane region" description="Helical" evidence="7">
    <location>
        <begin position="198"/>
        <end position="224"/>
    </location>
</feature>
<proteinExistence type="inferred from homology"/>
<evidence type="ECO:0000259" key="8">
    <source>
        <dbReference type="Pfam" id="PF20684"/>
    </source>
</evidence>
<name>A0AAD5RL83_9PEZI</name>
<dbReference type="EMBL" id="JAKWBI020000275">
    <property type="protein sequence ID" value="KAJ2897447.1"/>
    <property type="molecule type" value="Genomic_DNA"/>
</dbReference>
<dbReference type="InterPro" id="IPR052337">
    <property type="entry name" value="SAT4-like"/>
</dbReference>
<feature type="region of interest" description="Disordered" evidence="6">
    <location>
        <begin position="382"/>
        <end position="421"/>
    </location>
</feature>
<organism evidence="9 10">
    <name type="scientific">Zalerion maritima</name>
    <dbReference type="NCBI Taxonomy" id="339359"/>
    <lineage>
        <taxon>Eukaryota</taxon>
        <taxon>Fungi</taxon>
        <taxon>Dikarya</taxon>
        <taxon>Ascomycota</taxon>
        <taxon>Pezizomycotina</taxon>
        <taxon>Sordariomycetes</taxon>
        <taxon>Lulworthiomycetidae</taxon>
        <taxon>Lulworthiales</taxon>
        <taxon>Lulworthiaceae</taxon>
        <taxon>Zalerion</taxon>
    </lineage>
</organism>
<feature type="transmembrane region" description="Helical" evidence="7">
    <location>
        <begin position="84"/>
        <end position="105"/>
    </location>
</feature>
<feature type="transmembrane region" description="Helical" evidence="7">
    <location>
        <begin position="276"/>
        <end position="297"/>
    </location>
</feature>
<gene>
    <name evidence="9" type="ORF">MKZ38_004678</name>
</gene>
<dbReference type="PANTHER" id="PTHR33048:SF146">
    <property type="entry name" value="INTEGRAL MEMBRANE PROTEIN"/>
    <property type="match status" value="1"/>
</dbReference>
<evidence type="ECO:0000256" key="2">
    <source>
        <dbReference type="ARBA" id="ARBA00022692"/>
    </source>
</evidence>
<feature type="compositionally biased region" description="Basic and acidic residues" evidence="6">
    <location>
        <begin position="382"/>
        <end position="395"/>
    </location>
</feature>
<evidence type="ECO:0000256" key="3">
    <source>
        <dbReference type="ARBA" id="ARBA00022989"/>
    </source>
</evidence>
<evidence type="ECO:0000313" key="9">
    <source>
        <dbReference type="EMBL" id="KAJ2897447.1"/>
    </source>
</evidence>
<comment type="caution">
    <text evidence="9">The sequence shown here is derived from an EMBL/GenBank/DDBJ whole genome shotgun (WGS) entry which is preliminary data.</text>
</comment>
<evidence type="ECO:0000256" key="6">
    <source>
        <dbReference type="SAM" id="MobiDB-lite"/>
    </source>
</evidence>
<feature type="domain" description="Rhodopsin" evidence="8">
    <location>
        <begin position="102"/>
        <end position="334"/>
    </location>
</feature>
<comment type="similarity">
    <text evidence="5">Belongs to the SAT4 family.</text>
</comment>
<evidence type="ECO:0000256" key="5">
    <source>
        <dbReference type="ARBA" id="ARBA00038359"/>
    </source>
</evidence>
<feature type="region of interest" description="Disordered" evidence="6">
    <location>
        <begin position="433"/>
        <end position="452"/>
    </location>
</feature>
<dbReference type="GO" id="GO:0016020">
    <property type="term" value="C:membrane"/>
    <property type="evidence" value="ECO:0007669"/>
    <property type="project" value="UniProtKB-SubCell"/>
</dbReference>